<evidence type="ECO:0000256" key="2">
    <source>
        <dbReference type="ARBA" id="ARBA00022603"/>
    </source>
</evidence>
<dbReference type="AlphaFoldDB" id="A0A9D1LG43"/>
<dbReference type="GO" id="GO:0003723">
    <property type="term" value="F:RNA binding"/>
    <property type="evidence" value="ECO:0007669"/>
    <property type="project" value="InterPro"/>
</dbReference>
<evidence type="ECO:0000256" key="4">
    <source>
        <dbReference type="ARBA" id="ARBA00022691"/>
    </source>
</evidence>
<accession>A0A9D1LG43</accession>
<reference evidence="6" key="1">
    <citation type="submission" date="2020-10" db="EMBL/GenBank/DDBJ databases">
        <authorList>
            <person name="Gilroy R."/>
        </authorList>
    </citation>
    <scope>NUCLEOTIDE SEQUENCE</scope>
    <source>
        <strain evidence="6">7463</strain>
    </source>
</reference>
<dbReference type="InterPro" id="IPR001537">
    <property type="entry name" value="SpoU_MeTrfase"/>
</dbReference>
<evidence type="ECO:0000259" key="5">
    <source>
        <dbReference type="Pfam" id="PF00588"/>
    </source>
</evidence>
<dbReference type="CDD" id="cd18093">
    <property type="entry name" value="SpoU-like_TrmJ"/>
    <property type="match status" value="1"/>
</dbReference>
<dbReference type="InterPro" id="IPR029026">
    <property type="entry name" value="tRNA_m1G_MTases_N"/>
</dbReference>
<dbReference type="PANTHER" id="PTHR42786">
    <property type="entry name" value="TRNA/RRNA METHYLTRANSFERASE"/>
    <property type="match status" value="1"/>
</dbReference>
<dbReference type="Gene3D" id="3.40.1280.10">
    <property type="match status" value="1"/>
</dbReference>
<dbReference type="GO" id="GO:0008173">
    <property type="term" value="F:RNA methyltransferase activity"/>
    <property type="evidence" value="ECO:0007669"/>
    <property type="project" value="InterPro"/>
</dbReference>
<dbReference type="SUPFAM" id="SSF75217">
    <property type="entry name" value="alpha/beta knot"/>
    <property type="match status" value="1"/>
</dbReference>
<gene>
    <name evidence="6" type="ORF">IAC56_03945</name>
</gene>
<organism evidence="6 7">
    <name type="scientific">Candidatus Aphodousia faecigallinarum</name>
    <dbReference type="NCBI Taxonomy" id="2840677"/>
    <lineage>
        <taxon>Bacteria</taxon>
        <taxon>Pseudomonadati</taxon>
        <taxon>Pseudomonadota</taxon>
        <taxon>Betaproteobacteria</taxon>
        <taxon>Burkholderiales</taxon>
        <taxon>Sutterellaceae</taxon>
        <taxon>Sutterellaceae incertae sedis</taxon>
        <taxon>Candidatus Aphodousia</taxon>
    </lineage>
</organism>
<evidence type="ECO:0000313" key="6">
    <source>
        <dbReference type="EMBL" id="HIU37407.1"/>
    </source>
</evidence>
<name>A0A9D1LG43_9BURK</name>
<keyword evidence="4" id="KW-0949">S-adenosyl-L-methionine</keyword>
<evidence type="ECO:0000313" key="7">
    <source>
        <dbReference type="Proteomes" id="UP000824083"/>
    </source>
</evidence>
<dbReference type="InterPro" id="IPR029028">
    <property type="entry name" value="Alpha/beta_knot_MTases"/>
</dbReference>
<evidence type="ECO:0000256" key="1">
    <source>
        <dbReference type="ARBA" id="ARBA00007228"/>
    </source>
</evidence>
<reference evidence="6" key="2">
    <citation type="journal article" date="2021" name="PeerJ">
        <title>Extensive microbial diversity within the chicken gut microbiome revealed by metagenomics and culture.</title>
        <authorList>
            <person name="Gilroy R."/>
            <person name="Ravi A."/>
            <person name="Getino M."/>
            <person name="Pursley I."/>
            <person name="Horton D.L."/>
            <person name="Alikhan N.F."/>
            <person name="Baker D."/>
            <person name="Gharbi K."/>
            <person name="Hall N."/>
            <person name="Watson M."/>
            <person name="Adriaenssens E.M."/>
            <person name="Foster-Nyarko E."/>
            <person name="Jarju S."/>
            <person name="Secka A."/>
            <person name="Antonio M."/>
            <person name="Oren A."/>
            <person name="Chaudhuri R.R."/>
            <person name="La Ragione R."/>
            <person name="Hildebrand F."/>
            <person name="Pallen M.J."/>
        </authorList>
    </citation>
    <scope>NUCLEOTIDE SEQUENCE</scope>
    <source>
        <strain evidence="6">7463</strain>
    </source>
</reference>
<sequence length="266" mass="29587">MSISPLAQRFSFILVEPAHPGNIGSAARAIKTMGFRDLRVVSPWEENYQEHPEAIAYATSSVDVLAASRPYKTLLEALEGVNFAWAMSGYKREFGPAIEPVRAVAQKAFDFIGSEQGNIAFVFGCERTGLSNEQMAMCQGCAAIPADPEATSLNLSQAVQIMAYEMHMALMDPHKTHHGLYDWQYRFAGEKLAGPQAVEGFLNHFEKAMIHCGVLDPEEPKLFMPRVRRLFSRTQLTQPEVDLLRGICSQIISPKILRAGKKCKVR</sequence>
<dbReference type="GO" id="GO:0002128">
    <property type="term" value="P:tRNA nucleoside ribose methylation"/>
    <property type="evidence" value="ECO:0007669"/>
    <property type="project" value="TreeGrafter"/>
</dbReference>
<dbReference type="PANTHER" id="PTHR42786:SF2">
    <property type="entry name" value="TRNA (CYTIDINE_URIDINE-2'-O-)-METHYLTRANSFERASE TRMJ"/>
    <property type="match status" value="1"/>
</dbReference>
<keyword evidence="3" id="KW-0808">Transferase</keyword>
<dbReference type="InterPro" id="IPR004384">
    <property type="entry name" value="RNA_MeTrfase_TrmJ/LasT"/>
</dbReference>
<dbReference type="GO" id="GO:0005829">
    <property type="term" value="C:cytosol"/>
    <property type="evidence" value="ECO:0007669"/>
    <property type="project" value="TreeGrafter"/>
</dbReference>
<comment type="caution">
    <text evidence="6">The sequence shown here is derived from an EMBL/GenBank/DDBJ whole genome shotgun (WGS) entry which is preliminary data.</text>
</comment>
<evidence type="ECO:0000256" key="3">
    <source>
        <dbReference type="ARBA" id="ARBA00022679"/>
    </source>
</evidence>
<dbReference type="Proteomes" id="UP000824083">
    <property type="component" value="Unassembled WGS sequence"/>
</dbReference>
<dbReference type="EMBL" id="DVMY01000067">
    <property type="protein sequence ID" value="HIU37407.1"/>
    <property type="molecule type" value="Genomic_DNA"/>
</dbReference>
<comment type="similarity">
    <text evidence="1">Belongs to the class IV-like SAM-binding methyltransferase superfamily. RNA methyltransferase TrmH family.</text>
</comment>
<dbReference type="PIRSF" id="PIRSF004808">
    <property type="entry name" value="LasT"/>
    <property type="match status" value="1"/>
</dbReference>
<keyword evidence="2 6" id="KW-0489">Methyltransferase</keyword>
<proteinExistence type="inferred from homology"/>
<feature type="domain" description="tRNA/rRNA methyltransferase SpoU type" evidence="5">
    <location>
        <begin position="11"/>
        <end position="164"/>
    </location>
</feature>
<protein>
    <submittedName>
        <fullName evidence="6">RNA methyltransferase</fullName>
    </submittedName>
</protein>
<dbReference type="Gene3D" id="1.10.8.590">
    <property type="match status" value="1"/>
</dbReference>
<dbReference type="Pfam" id="PF00588">
    <property type="entry name" value="SpoU_methylase"/>
    <property type="match status" value="1"/>
</dbReference>